<dbReference type="PANTHER" id="PTHR10037">
    <property type="entry name" value="VOLTAGE-GATED CATION CHANNEL CALCIUM AND SODIUM"/>
    <property type="match status" value="1"/>
</dbReference>
<sequence>MDELPSAPHSNADQDHGYRSPNLSFPRGAERRSKLSGEEIKVLRSRYGGEALSPQASCSEAAQRFSQVRNDFRRMMEEGGRAAERRAINASADGSSSSPPRPPLPPPARPPPPAPASPAGDNSSVPAAALISPAAQRSLMRARLAELHIGEGNGSAAPAAATRSPAAAAATACSPAAAASSPAAAASSPAAAASSQEARARVDSGDDSPRSEGSSPRTPGAGWALSRSRLASAASTTCQMLRPNSMSDLISEVKRADADKRARRLLEEREMIAARQALNRKLRAISTLQTAMRKRRWRKMISSNIPIVNGPCGAKAFPIFWGRTRLGTAGLSGRQYRYSSCFGCLPVEHPVREALIFVVDSVWFERITLVAVLINCVLLASLPLPLSSVSSRAYEFFELSFTLFFTCEILCRIGAMGLAGHEYSYLADGWNAIDSFVVAAGWFALLFPQLGNLTAVRAIRALRPLRTITRIPGLRRQVNTLVDAVAELVDVGALFVLLLTFFGIIGMQIFKGALRYRCFDFSTFASAPPGELPEPIAPIDGVCADYGINPFYGTVSFDNILAAWMTIFQVITLEGWVGIVDMASRQAGRFIASAYFITVVLLGSIYLLNLFLAVVWQAYRTQEIMHESKKPQLSSSRSFRRRRRAMSLAGELRAPGAGVSLHGGSFGRRSPSAVFGRRSPPLTGRLSPPIATARTTTPTGLIPDESDESGTQRERRSSGELALTTALGQRHSPVPMSGAKASLSAVVSAVEPPSLVTSTVQRSAALPPPGWEPAPVLESGKGSQLWEPAPVSQSGKGSQLIVGRRTLDIGHAPSVLEVLVESPLFERFVVSVIVANAGLAACEAYPMDARLGTVIELADRVVVGIFVLEMGLKHLAWGAGRYWSDSLHCFDGLVTLFGFVTLATPFDTGLHGGALRSFRLLRELQWLAGGSRTKSGRTLRRVISATERCMQSFVYPIALLVLLLYVFAIVGMQFFGYRLAPPALEERPRLHFDDLAHAMLSVTIIAVGDGWDRIWQDSARTVGRQSALFFIALIVLANYVLLNLVFALLLGCFDDVKKEERNAQEASPNGSQSGSFSRSPLRRSPQTVRSEDGESEDETEDEDDGTPPYEWVAHAGLRQWLIDAHENDMALGVFGPKHPVRQFARGVVTWKVEGLGGLVSFNSVILVVILLSSFTLTLDGCHLTPDQPLAQQLRFVDNLASGIFLCEMLLKVIALGLAFSPESYLASGWNRFDCIIILAVLFAEEFPAVRALRVLRVLRPLRMASQIEELRITIDVLLKSLPGARDVLYVYFFFLSIFAILAVQLLAGALHACEHEPERLTTRAQCEARGYAWSNPVWGSFDNVFAAALVLIEVSSFEGWTTVLFASIDAVGADVAPQPEHSLGRALFFLIWIFVGAFVLLNLIAGVLVSTFNDIKAKQEGAGVVLTERQRDWVETMEQWLTLCPRKRLGCPENACRAAAFRLVSRDAFEPCILVLILFNTLLMALDGYGLSAAQTSTLALLNYGCSGLFVLEAALKLLAYGAPGYFRETWNVFDFSIVLLTLAEWAILLAEISVGESAFNPTVMRLLRIVRVGRVLRTLRVVRSARGLVIMLSLLLLSLPALVNTLGVFLLVLLVYSLLAMSLFGQLARGEFITEDAHFCDFGHALYTMFRCSTGEDWNGIMHEAMQTPANGACSYEAGDCGSWLAIPFFLSYVVLTTYVVLKMLIALILENYVIAMKRDHNSLQPHHAEAFVKAWAEFDPEATGFIYVGDLSGVIKLLPPPLGLDPSQGPFKSASLAEVQRYALELDLHTDLDQATRRRRVRFSELLAVLVRDAYSDVLKDSDLMDSDAQPTALNGRSTLGLTWVDLGDQQPPSGREIENPALAMALLQGTLTFTQEAFDAFEVTGLRQDSWIAARWDPTTLERRYFKPDPDRPRPLRKAQTWGNVLPPANSRVGQRLYRRLSESKIIVFEEDDASSGMRRVRSAGADANSRTLMRTSLADEVICKAWSKRKSSVVARIDRRGSASPGTAHSGAATELL</sequence>
<feature type="compositionally biased region" description="Low complexity" evidence="9">
    <location>
        <begin position="89"/>
        <end position="98"/>
    </location>
</feature>
<feature type="transmembrane region" description="Helical" evidence="10">
    <location>
        <begin position="953"/>
        <end position="975"/>
    </location>
</feature>
<protein>
    <submittedName>
        <fullName evidence="13">Voltage-gated ion channel superfamily</fullName>
    </submittedName>
</protein>
<feature type="transmembrane region" description="Helical" evidence="10">
    <location>
        <begin position="1468"/>
        <end position="1489"/>
    </location>
</feature>
<evidence type="ECO:0000256" key="8">
    <source>
        <dbReference type="ARBA" id="ARBA00023303"/>
    </source>
</evidence>
<keyword evidence="4" id="KW-0677">Repeat</keyword>
<feature type="transmembrane region" description="Helical" evidence="10">
    <location>
        <begin position="1543"/>
        <end position="1568"/>
    </location>
</feature>
<feature type="compositionally biased region" description="Polar residues" evidence="9">
    <location>
        <begin position="1064"/>
        <end position="1088"/>
    </location>
</feature>
<evidence type="ECO:0000256" key="1">
    <source>
        <dbReference type="ARBA" id="ARBA00004141"/>
    </source>
</evidence>
<dbReference type="GO" id="GO:0022843">
    <property type="term" value="F:voltage-gated monoatomic cation channel activity"/>
    <property type="evidence" value="ECO:0007669"/>
    <property type="project" value="UniProtKB-ARBA"/>
</dbReference>
<feature type="domain" description="Voltage-dependent L-type calcium channel IQ-associated" evidence="12">
    <location>
        <begin position="1733"/>
        <end position="1766"/>
    </location>
</feature>
<dbReference type="PANTHER" id="PTHR10037:SF62">
    <property type="entry name" value="SODIUM CHANNEL PROTEIN 60E"/>
    <property type="match status" value="1"/>
</dbReference>
<feature type="transmembrane region" description="Helical" evidence="10">
    <location>
        <begin position="592"/>
        <end position="619"/>
    </location>
</feature>
<dbReference type="Gene3D" id="1.20.120.350">
    <property type="entry name" value="Voltage-gated potassium channels. Chain C"/>
    <property type="match status" value="4"/>
</dbReference>
<dbReference type="FunFam" id="1.10.287.70:FF:000117">
    <property type="entry name" value="Voltage-gated Ca2+ channel, alpha subunit"/>
    <property type="match status" value="1"/>
</dbReference>
<feature type="compositionally biased region" description="Basic and acidic residues" evidence="9">
    <location>
        <begin position="28"/>
        <end position="37"/>
    </location>
</feature>
<feature type="domain" description="Ion transport" evidence="11">
    <location>
        <begin position="1161"/>
        <end position="1419"/>
    </location>
</feature>
<dbReference type="OrthoDB" id="193091at2759"/>
<dbReference type="InterPro" id="IPR031649">
    <property type="entry name" value="GPHH_dom"/>
</dbReference>
<keyword evidence="5 10" id="KW-1133">Transmembrane helix</keyword>
<feature type="region of interest" description="Disordered" evidence="9">
    <location>
        <begin position="188"/>
        <end position="224"/>
    </location>
</feature>
<feature type="transmembrane region" description="Helical" evidence="10">
    <location>
        <begin position="560"/>
        <end position="580"/>
    </location>
</feature>
<keyword evidence="7 10" id="KW-0472">Membrane</keyword>
<feature type="domain" description="Ion transport" evidence="11">
    <location>
        <begin position="823"/>
        <end position="1060"/>
    </location>
</feature>
<feature type="transmembrane region" description="Helical" evidence="10">
    <location>
        <begin position="1501"/>
        <end position="1523"/>
    </location>
</feature>
<feature type="region of interest" description="Disordered" evidence="9">
    <location>
        <begin position="778"/>
        <end position="797"/>
    </location>
</feature>
<keyword evidence="2" id="KW-0813">Transport</keyword>
<dbReference type="GO" id="GO:0001518">
    <property type="term" value="C:voltage-gated sodium channel complex"/>
    <property type="evidence" value="ECO:0007669"/>
    <property type="project" value="TreeGrafter"/>
</dbReference>
<feature type="transmembrane region" description="Helical" evidence="10">
    <location>
        <begin position="363"/>
        <end position="384"/>
    </location>
</feature>
<comment type="caution">
    <text evidence="13">The sequence shown here is derived from an EMBL/GenBank/DDBJ whole genome shotgun (WGS) entry which is preliminary data.</text>
</comment>
<keyword evidence="6" id="KW-0406">Ion transport</keyword>
<evidence type="ECO:0000256" key="5">
    <source>
        <dbReference type="ARBA" id="ARBA00022989"/>
    </source>
</evidence>
<feature type="transmembrane region" description="Helical" evidence="10">
    <location>
        <begin position="1198"/>
        <end position="1220"/>
    </location>
</feature>
<evidence type="ECO:0000256" key="6">
    <source>
        <dbReference type="ARBA" id="ARBA00023065"/>
    </source>
</evidence>
<evidence type="ECO:0000313" key="13">
    <source>
        <dbReference type="EMBL" id="KOO33098.1"/>
    </source>
</evidence>
<feature type="transmembrane region" description="Helical" evidence="10">
    <location>
        <begin position="1027"/>
        <end position="1053"/>
    </location>
</feature>
<dbReference type="GO" id="GO:0005248">
    <property type="term" value="F:voltage-gated sodium channel activity"/>
    <property type="evidence" value="ECO:0007669"/>
    <property type="project" value="TreeGrafter"/>
</dbReference>
<feature type="transmembrane region" description="Helical" evidence="10">
    <location>
        <begin position="435"/>
        <end position="459"/>
    </location>
</feature>
<dbReference type="InterPro" id="IPR027359">
    <property type="entry name" value="Volt_channel_dom_sf"/>
</dbReference>
<dbReference type="EMBL" id="JWZX01001601">
    <property type="protein sequence ID" value="KOO33098.1"/>
    <property type="molecule type" value="Genomic_DNA"/>
</dbReference>
<feature type="region of interest" description="Disordered" evidence="9">
    <location>
        <begin position="2001"/>
        <end position="2021"/>
    </location>
</feature>
<evidence type="ECO:0000256" key="2">
    <source>
        <dbReference type="ARBA" id="ARBA00022448"/>
    </source>
</evidence>
<feature type="transmembrane region" description="Helical" evidence="10">
    <location>
        <begin position="1589"/>
        <end position="1620"/>
    </location>
</feature>
<dbReference type="Proteomes" id="UP000037460">
    <property type="component" value="Unassembled WGS sequence"/>
</dbReference>
<feature type="region of interest" description="Disordered" evidence="9">
    <location>
        <begin position="669"/>
        <end position="720"/>
    </location>
</feature>
<name>A0A0M0K3Y9_9EUKA</name>
<feature type="compositionally biased region" description="Basic and acidic residues" evidence="9">
    <location>
        <begin position="198"/>
        <end position="210"/>
    </location>
</feature>
<feature type="compositionally biased region" description="Acidic residues" evidence="9">
    <location>
        <begin position="1093"/>
        <end position="1105"/>
    </location>
</feature>
<accession>A0A0M0K3Y9</accession>
<feature type="transmembrane region" description="Helical" evidence="10">
    <location>
        <begin position="480"/>
        <end position="505"/>
    </location>
</feature>
<evidence type="ECO:0000256" key="10">
    <source>
        <dbReference type="SAM" id="Phobius"/>
    </source>
</evidence>
<feature type="region of interest" description="Disordered" evidence="9">
    <location>
        <begin position="76"/>
        <end position="130"/>
    </location>
</feature>
<feature type="transmembrane region" description="Helical" evidence="10">
    <location>
        <begin position="1155"/>
        <end position="1178"/>
    </location>
</feature>
<dbReference type="Pfam" id="PF16905">
    <property type="entry name" value="GPHH"/>
    <property type="match status" value="1"/>
</dbReference>
<evidence type="ECO:0000256" key="7">
    <source>
        <dbReference type="ARBA" id="ARBA00023136"/>
    </source>
</evidence>
<keyword evidence="14" id="KW-1185">Reference proteome</keyword>
<feature type="region of interest" description="Disordered" evidence="9">
    <location>
        <begin position="1062"/>
        <end position="1108"/>
    </location>
</feature>
<feature type="domain" description="Ion transport" evidence="11">
    <location>
        <begin position="1468"/>
        <end position="1715"/>
    </location>
</feature>
<evidence type="ECO:0000256" key="4">
    <source>
        <dbReference type="ARBA" id="ARBA00022737"/>
    </source>
</evidence>
<feature type="region of interest" description="Disordered" evidence="9">
    <location>
        <begin position="1"/>
        <end position="37"/>
    </location>
</feature>
<feature type="transmembrane region" description="Helical" evidence="10">
    <location>
        <begin position="1686"/>
        <end position="1711"/>
    </location>
</feature>
<dbReference type="Gene3D" id="1.10.287.70">
    <property type="match status" value="4"/>
</dbReference>
<evidence type="ECO:0000259" key="11">
    <source>
        <dbReference type="Pfam" id="PF00520"/>
    </source>
</evidence>
<evidence type="ECO:0000259" key="12">
    <source>
        <dbReference type="Pfam" id="PF16905"/>
    </source>
</evidence>
<dbReference type="InterPro" id="IPR005821">
    <property type="entry name" value="Ion_trans_dom"/>
</dbReference>
<feature type="transmembrane region" description="Helical" evidence="10">
    <location>
        <begin position="396"/>
        <end position="415"/>
    </location>
</feature>
<reference evidence="14" key="1">
    <citation type="journal article" date="2015" name="PLoS Genet.">
        <title>Genome Sequence and Transcriptome Analyses of Chrysochromulina tobin: Metabolic Tools for Enhanced Algal Fitness in the Prominent Order Prymnesiales (Haptophyceae).</title>
        <authorList>
            <person name="Hovde B.T."/>
            <person name="Deodato C.R."/>
            <person name="Hunsperger H.M."/>
            <person name="Ryken S.A."/>
            <person name="Yost W."/>
            <person name="Jha R.K."/>
            <person name="Patterson J."/>
            <person name="Monnat R.J. Jr."/>
            <person name="Barlow S.B."/>
            <person name="Starkenburg S.R."/>
            <person name="Cattolico R.A."/>
        </authorList>
    </citation>
    <scope>NUCLEOTIDE SEQUENCE</scope>
    <source>
        <strain evidence="14">CCMP291</strain>
    </source>
</reference>
<evidence type="ECO:0000313" key="14">
    <source>
        <dbReference type="Proteomes" id="UP000037460"/>
    </source>
</evidence>
<keyword evidence="3 10" id="KW-0812">Transmembrane</keyword>
<dbReference type="Pfam" id="PF00520">
    <property type="entry name" value="Ion_trans"/>
    <property type="match status" value="4"/>
</dbReference>
<evidence type="ECO:0000256" key="9">
    <source>
        <dbReference type="SAM" id="MobiDB-lite"/>
    </source>
</evidence>
<keyword evidence="8" id="KW-0407">Ion channel</keyword>
<feature type="compositionally biased region" description="Pro residues" evidence="9">
    <location>
        <begin position="99"/>
        <end position="116"/>
    </location>
</feature>
<comment type="subcellular location">
    <subcellularLocation>
        <location evidence="1">Membrane</location>
        <topology evidence="1">Multi-pass membrane protein</topology>
    </subcellularLocation>
</comment>
<feature type="transmembrane region" description="Helical" evidence="10">
    <location>
        <begin position="1288"/>
        <end position="1313"/>
    </location>
</feature>
<evidence type="ECO:0000256" key="3">
    <source>
        <dbReference type="ARBA" id="ARBA00022692"/>
    </source>
</evidence>
<dbReference type="InterPro" id="IPR043203">
    <property type="entry name" value="VGCC_Ca_Na"/>
</dbReference>
<feature type="domain" description="Ion transport" evidence="11">
    <location>
        <begin position="363"/>
        <end position="620"/>
    </location>
</feature>
<feature type="compositionally biased region" description="Low complexity" evidence="9">
    <location>
        <begin position="688"/>
        <end position="699"/>
    </location>
</feature>
<feature type="compositionally biased region" description="Basic and acidic residues" evidence="9">
    <location>
        <begin position="76"/>
        <end position="87"/>
    </location>
</feature>
<gene>
    <name evidence="13" type="ORF">Ctob_006836</name>
</gene>
<proteinExistence type="predicted"/>
<dbReference type="Gene3D" id="1.10.238.10">
    <property type="entry name" value="EF-hand"/>
    <property type="match status" value="1"/>
</dbReference>
<dbReference type="SUPFAM" id="SSF81324">
    <property type="entry name" value="Voltage-gated potassium channels"/>
    <property type="match status" value="4"/>
</dbReference>
<organism evidence="13 14">
    <name type="scientific">Chrysochromulina tobinii</name>
    <dbReference type="NCBI Taxonomy" id="1460289"/>
    <lineage>
        <taxon>Eukaryota</taxon>
        <taxon>Haptista</taxon>
        <taxon>Haptophyta</taxon>
        <taxon>Prymnesiophyceae</taxon>
        <taxon>Prymnesiales</taxon>
        <taxon>Chrysochromulinaceae</taxon>
        <taxon>Chrysochromulina</taxon>
    </lineage>
</organism>
<feature type="transmembrane region" description="Helical" evidence="10">
    <location>
        <begin position="1387"/>
        <end position="1409"/>
    </location>
</feature>